<keyword evidence="1" id="KW-0472">Membrane</keyword>
<dbReference type="EMBL" id="UINC01084076">
    <property type="protein sequence ID" value="SVC30379.1"/>
    <property type="molecule type" value="Genomic_DNA"/>
</dbReference>
<organism evidence="2">
    <name type="scientific">marine metagenome</name>
    <dbReference type="NCBI Taxonomy" id="408172"/>
    <lineage>
        <taxon>unclassified sequences</taxon>
        <taxon>metagenomes</taxon>
        <taxon>ecological metagenomes</taxon>
    </lineage>
</organism>
<dbReference type="AlphaFoldDB" id="A0A382L1B6"/>
<evidence type="ECO:0000313" key="2">
    <source>
        <dbReference type="EMBL" id="SVC30379.1"/>
    </source>
</evidence>
<keyword evidence="1" id="KW-0812">Transmembrane</keyword>
<keyword evidence="1" id="KW-1133">Transmembrane helix</keyword>
<proteinExistence type="predicted"/>
<name>A0A382L1B6_9ZZZZ</name>
<accession>A0A382L1B6</accession>
<feature type="transmembrane region" description="Helical" evidence="1">
    <location>
        <begin position="15"/>
        <end position="34"/>
    </location>
</feature>
<gene>
    <name evidence="2" type="ORF">METZ01_LOCUS283233</name>
</gene>
<evidence type="ECO:0000256" key="1">
    <source>
        <dbReference type="SAM" id="Phobius"/>
    </source>
</evidence>
<protein>
    <submittedName>
        <fullName evidence="2">Uncharacterized protein</fullName>
    </submittedName>
</protein>
<reference evidence="2" key="1">
    <citation type="submission" date="2018-05" db="EMBL/GenBank/DDBJ databases">
        <authorList>
            <person name="Lanie J.A."/>
            <person name="Ng W.-L."/>
            <person name="Kazmierczak K.M."/>
            <person name="Andrzejewski T.M."/>
            <person name="Davidsen T.M."/>
            <person name="Wayne K.J."/>
            <person name="Tettelin H."/>
            <person name="Glass J.I."/>
            <person name="Rusch D."/>
            <person name="Podicherti R."/>
            <person name="Tsui H.-C.T."/>
            <person name="Winkler M.E."/>
        </authorList>
    </citation>
    <scope>NUCLEOTIDE SEQUENCE</scope>
</reference>
<feature type="non-terminal residue" evidence="2">
    <location>
        <position position="58"/>
    </location>
</feature>
<sequence>MPTENNINAGISAAVYSRITLAVIIFAVIIVGDIKSVYHDISIFSKPIERSNRLCWLH</sequence>